<feature type="transmembrane region" description="Helical" evidence="2">
    <location>
        <begin position="116"/>
        <end position="142"/>
    </location>
</feature>
<organism evidence="3 4">
    <name type="scientific">Candidatus Accumulibacter aalborgensis</name>
    <dbReference type="NCBI Taxonomy" id="1860102"/>
    <lineage>
        <taxon>Bacteria</taxon>
        <taxon>Pseudomonadati</taxon>
        <taxon>Pseudomonadota</taxon>
        <taxon>Betaproteobacteria</taxon>
        <taxon>Candidatus Accumulibacter</taxon>
    </lineage>
</organism>
<evidence type="ECO:0000313" key="4">
    <source>
        <dbReference type="Proteomes" id="UP000199169"/>
    </source>
</evidence>
<keyword evidence="2" id="KW-1133">Transmembrane helix</keyword>
<evidence type="ECO:0008006" key="5">
    <source>
        <dbReference type="Google" id="ProtNLM"/>
    </source>
</evidence>
<evidence type="ECO:0000313" key="3">
    <source>
        <dbReference type="EMBL" id="SBT05868.1"/>
    </source>
</evidence>
<sequence length="244" mass="26237">MGVVSAAQPSSGAATTTVDDSARTLPQAIESVPAELARFPQAVVKTVPQEIGPVETYLEAKLPLMEALPLPDLIYGGGVLVVVVVVQAIGVRLLTGHFDKRSEGIKQRPTLWRVDLLFGGAVFMMLALHLGSIVLWSAALVYGQIIPDWERAARFAALSYTTIGSDLTLPKEWHMLGPIIAISGMFTFAWTASVLVSIVDQCNHLRRSAWDALRARRAGVKHARPPTLPTAPTPPTPLTPPPVK</sequence>
<feature type="transmembrane region" description="Helical" evidence="2">
    <location>
        <begin position="175"/>
        <end position="199"/>
    </location>
</feature>
<keyword evidence="4" id="KW-1185">Reference proteome</keyword>
<evidence type="ECO:0000256" key="2">
    <source>
        <dbReference type="SAM" id="Phobius"/>
    </source>
</evidence>
<protein>
    <recommendedName>
        <fullName evidence="5">Potassium channel domain-containing protein</fullName>
    </recommendedName>
</protein>
<keyword evidence="2" id="KW-0812">Transmembrane</keyword>
<proteinExistence type="predicted"/>
<dbReference type="EMBL" id="FLQX01000102">
    <property type="protein sequence ID" value="SBT05868.1"/>
    <property type="molecule type" value="Genomic_DNA"/>
</dbReference>
<dbReference type="RefSeq" id="WP_186406821.1">
    <property type="nucleotide sequence ID" value="NZ_FLQX01000102.1"/>
</dbReference>
<accession>A0A1A8XPK4</accession>
<name>A0A1A8XPK4_9PROT</name>
<dbReference type="STRING" id="1860102.ACCAA_270106"/>
<reference evidence="3 4" key="1">
    <citation type="submission" date="2016-06" db="EMBL/GenBank/DDBJ databases">
        <authorList>
            <person name="Kjaerup R.B."/>
            <person name="Dalgaard T.S."/>
            <person name="Juul-Madsen H.R."/>
        </authorList>
    </citation>
    <scope>NUCLEOTIDE SEQUENCE [LARGE SCALE GENOMIC DNA]</scope>
    <source>
        <strain evidence="3">3</strain>
    </source>
</reference>
<gene>
    <name evidence="3" type="ORF">ACCAA_270106</name>
</gene>
<feature type="region of interest" description="Disordered" evidence="1">
    <location>
        <begin position="220"/>
        <end position="244"/>
    </location>
</feature>
<dbReference type="Proteomes" id="UP000199169">
    <property type="component" value="Unassembled WGS sequence"/>
</dbReference>
<evidence type="ECO:0000256" key="1">
    <source>
        <dbReference type="SAM" id="MobiDB-lite"/>
    </source>
</evidence>
<keyword evidence="2" id="KW-0472">Membrane</keyword>
<feature type="transmembrane region" description="Helical" evidence="2">
    <location>
        <begin position="73"/>
        <end position="95"/>
    </location>
</feature>
<dbReference type="AlphaFoldDB" id="A0A1A8XPK4"/>
<feature type="compositionally biased region" description="Pro residues" evidence="1">
    <location>
        <begin position="226"/>
        <end position="244"/>
    </location>
</feature>